<evidence type="ECO:0000313" key="1">
    <source>
        <dbReference type="EMBL" id="XDV71990.1"/>
    </source>
</evidence>
<dbReference type="EMBL" id="CP165735">
    <property type="protein sequence ID" value="XDV71990.1"/>
    <property type="molecule type" value="Genomic_DNA"/>
</dbReference>
<proteinExistence type="predicted"/>
<protein>
    <submittedName>
        <fullName evidence="1">Uncharacterized protein</fullName>
    </submittedName>
</protein>
<gene>
    <name evidence="1" type="ORF">ABQM86_02020</name>
</gene>
<sequence length="49" mass="5871">MKNIKAVHDRRDEWDRSHFELWTAELRAGEPRLISAAWVGWHEEEEDPA</sequence>
<organism evidence="1">
    <name type="scientific">Paenarthrobacter sp. AMU7</name>
    <dbReference type="NCBI Taxonomy" id="3162492"/>
    <lineage>
        <taxon>Bacteria</taxon>
        <taxon>Bacillati</taxon>
        <taxon>Actinomycetota</taxon>
        <taxon>Actinomycetes</taxon>
        <taxon>Micrococcales</taxon>
        <taxon>Micrococcaceae</taxon>
        <taxon>Paenarthrobacter</taxon>
    </lineage>
</organism>
<dbReference type="AlphaFoldDB" id="A0AB39YP64"/>
<reference evidence="1" key="1">
    <citation type="submission" date="2024-07" db="EMBL/GenBank/DDBJ databases">
        <authorList>
            <person name="Li J."/>
            <person name="Wei H."/>
            <person name="Ma J."/>
        </authorList>
    </citation>
    <scope>NUCLEOTIDE SEQUENCE</scope>
    <source>
        <strain evidence="1">AMU7</strain>
    </source>
</reference>
<name>A0AB39YP64_9MICC</name>
<accession>A0AB39YP64</accession>
<dbReference type="RefSeq" id="WP_207595862.1">
    <property type="nucleotide sequence ID" value="NZ_CP165735.1"/>
</dbReference>